<dbReference type="SUPFAM" id="SSF56112">
    <property type="entry name" value="Protein kinase-like (PK-like)"/>
    <property type="match status" value="1"/>
</dbReference>
<feature type="compositionally biased region" description="Polar residues" evidence="1">
    <location>
        <begin position="783"/>
        <end position="795"/>
    </location>
</feature>
<feature type="domain" description="Protein kinase" evidence="2">
    <location>
        <begin position="293"/>
        <end position="747"/>
    </location>
</feature>
<dbReference type="InterPro" id="IPR000719">
    <property type="entry name" value="Prot_kinase_dom"/>
</dbReference>
<accession>A0AAD6YLJ5</accession>
<dbReference type="PROSITE" id="PS50011">
    <property type="entry name" value="PROTEIN_KINASE_DOM"/>
    <property type="match status" value="1"/>
</dbReference>
<feature type="region of interest" description="Disordered" evidence="1">
    <location>
        <begin position="1"/>
        <end position="34"/>
    </location>
</feature>
<evidence type="ECO:0000259" key="2">
    <source>
        <dbReference type="PROSITE" id="PS50011"/>
    </source>
</evidence>
<evidence type="ECO:0000256" key="1">
    <source>
        <dbReference type="SAM" id="MobiDB-lite"/>
    </source>
</evidence>
<dbReference type="GO" id="GO:0004672">
    <property type="term" value="F:protein kinase activity"/>
    <property type="evidence" value="ECO:0007669"/>
    <property type="project" value="InterPro"/>
</dbReference>
<dbReference type="InterPro" id="IPR040976">
    <property type="entry name" value="Pkinase_fungal"/>
</dbReference>
<gene>
    <name evidence="3" type="ORF">GGX14DRAFT_426856</name>
</gene>
<feature type="region of interest" description="Disordered" evidence="1">
    <location>
        <begin position="730"/>
        <end position="811"/>
    </location>
</feature>
<comment type="caution">
    <text evidence="3">The sequence shown here is derived from an EMBL/GenBank/DDBJ whole genome shotgun (WGS) entry which is preliminary data.</text>
</comment>
<reference evidence="3" key="1">
    <citation type="submission" date="2023-03" db="EMBL/GenBank/DDBJ databases">
        <title>Massive genome expansion in bonnet fungi (Mycena s.s.) driven by repeated elements and novel gene families across ecological guilds.</title>
        <authorList>
            <consortium name="Lawrence Berkeley National Laboratory"/>
            <person name="Harder C.B."/>
            <person name="Miyauchi S."/>
            <person name="Viragh M."/>
            <person name="Kuo A."/>
            <person name="Thoen E."/>
            <person name="Andreopoulos B."/>
            <person name="Lu D."/>
            <person name="Skrede I."/>
            <person name="Drula E."/>
            <person name="Henrissat B."/>
            <person name="Morin E."/>
            <person name="Kohler A."/>
            <person name="Barry K."/>
            <person name="LaButti K."/>
            <person name="Morin E."/>
            <person name="Salamov A."/>
            <person name="Lipzen A."/>
            <person name="Mereny Z."/>
            <person name="Hegedus B."/>
            <person name="Baldrian P."/>
            <person name="Stursova M."/>
            <person name="Weitz H."/>
            <person name="Taylor A."/>
            <person name="Grigoriev I.V."/>
            <person name="Nagy L.G."/>
            <person name="Martin F."/>
            <person name="Kauserud H."/>
        </authorList>
    </citation>
    <scope>NUCLEOTIDE SEQUENCE</scope>
    <source>
        <strain evidence="3">9144</strain>
    </source>
</reference>
<organism evidence="3 4">
    <name type="scientific">Mycena pura</name>
    <dbReference type="NCBI Taxonomy" id="153505"/>
    <lineage>
        <taxon>Eukaryota</taxon>
        <taxon>Fungi</taxon>
        <taxon>Dikarya</taxon>
        <taxon>Basidiomycota</taxon>
        <taxon>Agaricomycotina</taxon>
        <taxon>Agaricomycetes</taxon>
        <taxon>Agaricomycetidae</taxon>
        <taxon>Agaricales</taxon>
        <taxon>Marasmiineae</taxon>
        <taxon>Mycenaceae</taxon>
        <taxon>Mycena</taxon>
    </lineage>
</organism>
<dbReference type="AlphaFoldDB" id="A0AAD6YLJ5"/>
<sequence length="811" mass="90264">MSHSPDNSPPRTTSPASSVDARSRSAPDGEGDVTEERLGCNFRVYCTNSTNTPRSQKVGPTALAVSNNLEARTEDAVAQTITCRNMLTENFAGVLPVEDFMERFMAPPDIESEASAIEAIVPHAAQALIDVEGDTLSSAWFSHISLVKIIYLNEVVAKFRNKPLVGDTHNCKFNALDEGDHHKMPDITLSKPGTEAITSWRWSDAGTVIEATHKIDVLAKNQFGESGEALKAFRKLGKDARNLLMASSSCHVFVITTFKQGWARLFRFDHGGFRATEAFSWLYEPTILPTFLYRLYHPDGPGGTSSRMHGQDDTISIPTREEKILVYDAICTHEFYNKKYATVEIAMKDSLKIKAVCFTTEGNERIPEVVDCFTIGPALSQSDELYGRATVVYRVILGNDLKEDAPPIYALKDVWRQGCRRPEVDFYDAIAAYCRKARIPPAGMAECHGSVDLSVQTNAWNPALHITRSTDHGDASFERHHMRVLLTPVGRSLKTFTSTKSLAQALHTAVLHHQIAYDAGVLHRDISDGNVLFEESTENPNGFLLDWDYAEFTPEGFKNFYVAFPSRAGDSDQYEDIDKSLKDFTGTFPFVAIELMRNTVIHGFHHDLESIYWLLVWMLLRHTNHNDPQGSLTCSALFDTSNPLMKLGWIHGPSPVDEDLVIFPLIENLRLAVKMQNETPSKNLKSARFRSIDPVRLTYDVVLDIFQTELAAQGWPEDDKALVFKVPSLDPKKNETKKPEDPRRSVLEREARRASRRGSKGGSQGEPQGGSLKRGHEDDLASVASSSSEGTTAVSDGSEPPKRKRVKVKSS</sequence>
<dbReference type="PANTHER" id="PTHR38248:SF2">
    <property type="entry name" value="FUNK1 11"/>
    <property type="match status" value="1"/>
</dbReference>
<proteinExistence type="predicted"/>
<dbReference type="Gene3D" id="1.10.510.10">
    <property type="entry name" value="Transferase(Phosphotransferase) domain 1"/>
    <property type="match status" value="1"/>
</dbReference>
<dbReference type="GO" id="GO:0005524">
    <property type="term" value="F:ATP binding"/>
    <property type="evidence" value="ECO:0007669"/>
    <property type="project" value="InterPro"/>
</dbReference>
<evidence type="ECO:0000313" key="4">
    <source>
        <dbReference type="Proteomes" id="UP001219525"/>
    </source>
</evidence>
<dbReference type="EMBL" id="JARJCW010000006">
    <property type="protein sequence ID" value="KAJ7223105.1"/>
    <property type="molecule type" value="Genomic_DNA"/>
</dbReference>
<dbReference type="Pfam" id="PF17667">
    <property type="entry name" value="Pkinase_fungal"/>
    <property type="match status" value="1"/>
</dbReference>
<feature type="compositionally biased region" description="Basic and acidic residues" evidence="1">
    <location>
        <begin position="730"/>
        <end position="753"/>
    </location>
</feature>
<protein>
    <recommendedName>
        <fullName evidence="2">Protein kinase domain-containing protein</fullName>
    </recommendedName>
</protein>
<dbReference type="Proteomes" id="UP001219525">
    <property type="component" value="Unassembled WGS sequence"/>
</dbReference>
<name>A0AAD6YLJ5_9AGAR</name>
<feature type="compositionally biased region" description="Basic residues" evidence="1">
    <location>
        <begin position="802"/>
        <end position="811"/>
    </location>
</feature>
<feature type="compositionally biased region" description="Polar residues" evidence="1">
    <location>
        <begin position="1"/>
        <end position="17"/>
    </location>
</feature>
<keyword evidence="4" id="KW-1185">Reference proteome</keyword>
<dbReference type="InterPro" id="IPR011009">
    <property type="entry name" value="Kinase-like_dom_sf"/>
</dbReference>
<dbReference type="PANTHER" id="PTHR38248">
    <property type="entry name" value="FUNK1 6"/>
    <property type="match status" value="1"/>
</dbReference>
<evidence type="ECO:0000313" key="3">
    <source>
        <dbReference type="EMBL" id="KAJ7223105.1"/>
    </source>
</evidence>